<dbReference type="InterPro" id="IPR024079">
    <property type="entry name" value="MetalloPept_cat_dom_sf"/>
</dbReference>
<dbReference type="SUPFAM" id="SSF55486">
    <property type="entry name" value="Metalloproteases ('zincins'), catalytic domain"/>
    <property type="match status" value="1"/>
</dbReference>
<evidence type="ECO:0000256" key="1">
    <source>
        <dbReference type="ARBA" id="ARBA00004613"/>
    </source>
</evidence>
<keyword evidence="6 7" id="KW-0378">Hydrolase</keyword>
<dbReference type="PROSITE" id="PS51864">
    <property type="entry name" value="ASTACIN"/>
    <property type="match status" value="1"/>
</dbReference>
<dbReference type="Gene3D" id="3.40.390.10">
    <property type="entry name" value="Collagenase (Catalytic Domain)"/>
    <property type="match status" value="1"/>
</dbReference>
<dbReference type="PRINTS" id="PR00480">
    <property type="entry name" value="ASTACIN"/>
</dbReference>
<evidence type="ECO:0000313" key="10">
    <source>
        <dbReference type="Proteomes" id="UP000827892"/>
    </source>
</evidence>
<keyword evidence="6 7" id="KW-0479">Metal-binding</keyword>
<comment type="caution">
    <text evidence="6">Lacks conserved residue(s) required for the propagation of feature annotation.</text>
</comment>
<evidence type="ECO:0000256" key="2">
    <source>
        <dbReference type="ARBA" id="ARBA00022525"/>
    </source>
</evidence>
<proteinExistence type="predicted"/>
<dbReference type="Pfam" id="PF01400">
    <property type="entry name" value="Astacin"/>
    <property type="match status" value="1"/>
</dbReference>
<feature type="domain" description="Peptidase M12A" evidence="8">
    <location>
        <begin position="28"/>
        <end position="202"/>
    </location>
</feature>
<dbReference type="GO" id="GO:0018996">
    <property type="term" value="P:molting cycle, collagen and cuticulin-based cuticle"/>
    <property type="evidence" value="ECO:0007669"/>
    <property type="project" value="InterPro"/>
</dbReference>
<dbReference type="PANTHER" id="PTHR10127:SF786">
    <property type="entry name" value="ZINC METALLOPROTEINASE NAS-20"/>
    <property type="match status" value="1"/>
</dbReference>
<comment type="subcellular location">
    <subcellularLocation>
        <location evidence="1 5">Secreted</location>
    </subcellularLocation>
</comment>
<reference evidence="9 10" key="1">
    <citation type="submission" date="2022-02" db="EMBL/GenBank/DDBJ databases">
        <title>Chromosome-level reference genomes for two strains of Caenorhabditis briggsae: an improved platform for comparative genomics.</title>
        <authorList>
            <person name="Stevens L."/>
            <person name="Andersen E.C."/>
        </authorList>
    </citation>
    <scope>NUCLEOTIDE SEQUENCE [LARGE SCALE GENOMIC DNA]</scope>
    <source>
        <strain evidence="9">QX1410_ONT</strain>
        <tissue evidence="9">Whole-organism</tissue>
    </source>
</reference>
<evidence type="ECO:0000259" key="8">
    <source>
        <dbReference type="PROSITE" id="PS51864"/>
    </source>
</evidence>
<keyword evidence="6 7" id="KW-0482">Metalloprotease</keyword>
<comment type="cofactor">
    <cofactor evidence="6 7">
        <name>Zn(2+)</name>
        <dbReference type="ChEBI" id="CHEBI:29105"/>
    </cofactor>
    <text evidence="6 7">Binds 1 zinc ion per subunit.</text>
</comment>
<dbReference type="InterPro" id="IPR017050">
    <property type="entry name" value="Metallopeptidase_nem"/>
</dbReference>
<evidence type="ECO:0000256" key="4">
    <source>
        <dbReference type="ARBA" id="ARBA00023180"/>
    </source>
</evidence>
<dbReference type="InterPro" id="IPR001506">
    <property type="entry name" value="Peptidase_M12A"/>
</dbReference>
<dbReference type="EMBL" id="CP090895">
    <property type="protein sequence ID" value="ULT89140.1"/>
    <property type="molecule type" value="Genomic_DNA"/>
</dbReference>
<feature type="signal peptide" evidence="5 7">
    <location>
        <begin position="1"/>
        <end position="19"/>
    </location>
</feature>
<keyword evidence="6 7" id="KW-0645">Protease</keyword>
<evidence type="ECO:0000256" key="7">
    <source>
        <dbReference type="RuleBase" id="RU361183"/>
    </source>
</evidence>
<keyword evidence="5 7" id="KW-0732">Signal</keyword>
<organism evidence="9 10">
    <name type="scientific">Caenorhabditis briggsae</name>
    <dbReference type="NCBI Taxonomy" id="6238"/>
    <lineage>
        <taxon>Eukaryota</taxon>
        <taxon>Metazoa</taxon>
        <taxon>Ecdysozoa</taxon>
        <taxon>Nematoda</taxon>
        <taxon>Chromadorea</taxon>
        <taxon>Rhabditida</taxon>
        <taxon>Rhabditina</taxon>
        <taxon>Rhabditomorpha</taxon>
        <taxon>Rhabditoidea</taxon>
        <taxon>Rhabditidae</taxon>
        <taxon>Peloderinae</taxon>
        <taxon>Caenorhabditis</taxon>
    </lineage>
</organism>
<feature type="binding site" evidence="6">
    <location>
        <position position="120"/>
    </location>
    <ligand>
        <name>Zn(2+)</name>
        <dbReference type="ChEBI" id="CHEBI:29105"/>
        <note>catalytic</note>
    </ligand>
</feature>
<gene>
    <name evidence="9" type="ORF">L3Y34_007955</name>
</gene>
<keyword evidence="3" id="KW-1015">Disulfide bond</keyword>
<keyword evidence="2 5" id="KW-0964">Secreted</keyword>
<dbReference type="GO" id="GO:0005576">
    <property type="term" value="C:extracellular region"/>
    <property type="evidence" value="ECO:0007669"/>
    <property type="project" value="UniProtKB-SubCell"/>
</dbReference>
<feature type="active site" evidence="6">
    <location>
        <position position="117"/>
    </location>
</feature>
<feature type="binding site" evidence="6">
    <location>
        <position position="116"/>
    </location>
    <ligand>
        <name>Zn(2+)</name>
        <dbReference type="ChEBI" id="CHEBI:29105"/>
        <note>catalytic</note>
    </ligand>
</feature>
<dbReference type="PIRSF" id="PIRSF036365">
    <property type="entry name" value="Astacin_nematoda"/>
    <property type="match status" value="1"/>
</dbReference>
<dbReference type="InterPro" id="IPR006026">
    <property type="entry name" value="Peptidase_Metallo"/>
</dbReference>
<feature type="chain" id="PRO_5041775218" description="Zinc metalloproteinase" evidence="5 7">
    <location>
        <begin position="20"/>
        <end position="373"/>
    </location>
</feature>
<dbReference type="PANTHER" id="PTHR10127">
    <property type="entry name" value="DISCOIDIN, CUB, EGF, LAMININ , AND ZINC METALLOPROTEASE DOMAIN CONTAINING"/>
    <property type="match status" value="1"/>
</dbReference>
<dbReference type="GO" id="GO:0004222">
    <property type="term" value="F:metalloendopeptidase activity"/>
    <property type="evidence" value="ECO:0007669"/>
    <property type="project" value="UniProtKB-UniRule"/>
</dbReference>
<evidence type="ECO:0000313" key="9">
    <source>
        <dbReference type="EMBL" id="ULT89140.1"/>
    </source>
</evidence>
<accession>A0AAE9D1R8</accession>
<dbReference type="Proteomes" id="UP000827892">
    <property type="component" value="Chromosome V"/>
</dbReference>
<feature type="binding site" evidence="6">
    <location>
        <position position="126"/>
    </location>
    <ligand>
        <name>Zn(2+)</name>
        <dbReference type="ChEBI" id="CHEBI:29105"/>
        <note>catalytic</note>
    </ligand>
</feature>
<keyword evidence="4" id="KW-0325">Glycoprotein</keyword>
<evidence type="ECO:0000256" key="5">
    <source>
        <dbReference type="PIRNR" id="PIRNR036365"/>
    </source>
</evidence>
<evidence type="ECO:0000256" key="6">
    <source>
        <dbReference type="PROSITE-ProRule" id="PRU01211"/>
    </source>
</evidence>
<dbReference type="FunFam" id="3.40.390.10:FF:000122">
    <property type="entry name" value="Zinc metalloproteinase"/>
    <property type="match status" value="1"/>
</dbReference>
<dbReference type="GO" id="GO:0006508">
    <property type="term" value="P:proteolysis"/>
    <property type="evidence" value="ECO:0007669"/>
    <property type="project" value="UniProtKB-KW"/>
</dbReference>
<dbReference type="AlphaFoldDB" id="A0AAE9D1R8"/>
<evidence type="ECO:0000256" key="3">
    <source>
        <dbReference type="ARBA" id="ARBA00023157"/>
    </source>
</evidence>
<sequence>MRFVLSVLLITFTVSGTLGIYRNRDKRQALADVSKWPNKTLNYYYDDIPLEFQTLFRDAFDYLRSHTCLKFNYDDGAENVVRIHTGVRCESQLGMQTVEQYLSFGYYCGSFGIAVHEIMHALGIAHSQSRSDRDEYIVVDSWDHNDETRNTINSVPFDYGSVMLYFRDESRWPKDPEYNYTMGNLRVAFYDMIMLNQYYDCNCDNHPEKLDCKNGGYQNPANCNECLCTDGFTGQLCEELMGSVIEAKTEWHFAYFAPPEHVGIPRNTMPSTRFTHVTAPEGSIIEVKLTELNGFDCKLSCEYNGLELKYKTDRRIVSPMVCCNHDNLWNTTRSSTNNPFVIAHYGDVRTTQFKFEFRYVPGNSTEEIEKNTV</sequence>
<dbReference type="GO" id="GO:0008270">
    <property type="term" value="F:zinc ion binding"/>
    <property type="evidence" value="ECO:0007669"/>
    <property type="project" value="UniProtKB-UniRule"/>
</dbReference>
<dbReference type="SMART" id="SM00235">
    <property type="entry name" value="ZnMc"/>
    <property type="match status" value="1"/>
</dbReference>
<name>A0AAE9D1R8_CAEBR</name>
<protein>
    <recommendedName>
        <fullName evidence="5">Zinc metalloproteinase</fullName>
    </recommendedName>
</protein>
<keyword evidence="6 7" id="KW-0862">Zinc</keyword>